<dbReference type="InParanoid" id="A0A2K1JY14"/>
<dbReference type="AlphaFoldDB" id="A0A2K1JY14"/>
<reference evidence="2" key="3">
    <citation type="submission" date="2020-12" db="UniProtKB">
        <authorList>
            <consortium name="EnsemblPlants"/>
        </authorList>
    </citation>
    <scope>IDENTIFICATION</scope>
</reference>
<protein>
    <submittedName>
        <fullName evidence="1 2">Uncharacterized protein</fullName>
    </submittedName>
</protein>
<gene>
    <name evidence="1" type="ORF">PHYPA_013535</name>
</gene>
<organism evidence="1">
    <name type="scientific">Physcomitrium patens</name>
    <name type="common">Spreading-leaved earth moss</name>
    <name type="synonym">Physcomitrella patens</name>
    <dbReference type="NCBI Taxonomy" id="3218"/>
    <lineage>
        <taxon>Eukaryota</taxon>
        <taxon>Viridiplantae</taxon>
        <taxon>Streptophyta</taxon>
        <taxon>Embryophyta</taxon>
        <taxon>Bryophyta</taxon>
        <taxon>Bryophytina</taxon>
        <taxon>Bryopsida</taxon>
        <taxon>Funariidae</taxon>
        <taxon>Funariales</taxon>
        <taxon>Funariaceae</taxon>
        <taxon>Physcomitrium</taxon>
    </lineage>
</organism>
<reference evidence="1 3" key="1">
    <citation type="journal article" date="2008" name="Science">
        <title>The Physcomitrella genome reveals evolutionary insights into the conquest of land by plants.</title>
        <authorList>
            <person name="Rensing S."/>
            <person name="Lang D."/>
            <person name="Zimmer A."/>
            <person name="Terry A."/>
            <person name="Salamov A."/>
            <person name="Shapiro H."/>
            <person name="Nishiyama T."/>
            <person name="Perroud P.-F."/>
            <person name="Lindquist E."/>
            <person name="Kamisugi Y."/>
            <person name="Tanahashi T."/>
            <person name="Sakakibara K."/>
            <person name="Fujita T."/>
            <person name="Oishi K."/>
            <person name="Shin-I T."/>
            <person name="Kuroki Y."/>
            <person name="Toyoda A."/>
            <person name="Suzuki Y."/>
            <person name="Hashimoto A."/>
            <person name="Yamaguchi K."/>
            <person name="Sugano A."/>
            <person name="Kohara Y."/>
            <person name="Fujiyama A."/>
            <person name="Anterola A."/>
            <person name="Aoki S."/>
            <person name="Ashton N."/>
            <person name="Barbazuk W.B."/>
            <person name="Barker E."/>
            <person name="Bennetzen J."/>
            <person name="Bezanilla M."/>
            <person name="Blankenship R."/>
            <person name="Cho S.H."/>
            <person name="Dutcher S."/>
            <person name="Estelle M."/>
            <person name="Fawcett J.A."/>
            <person name="Gundlach H."/>
            <person name="Hanada K."/>
            <person name="Heyl A."/>
            <person name="Hicks K.A."/>
            <person name="Hugh J."/>
            <person name="Lohr M."/>
            <person name="Mayer K."/>
            <person name="Melkozernov A."/>
            <person name="Murata T."/>
            <person name="Nelson D."/>
            <person name="Pils B."/>
            <person name="Prigge M."/>
            <person name="Reiss B."/>
            <person name="Renner T."/>
            <person name="Rombauts S."/>
            <person name="Rushton P."/>
            <person name="Sanderfoot A."/>
            <person name="Schween G."/>
            <person name="Shiu S.-H."/>
            <person name="Stueber K."/>
            <person name="Theodoulou F.L."/>
            <person name="Tu H."/>
            <person name="Van de Peer Y."/>
            <person name="Verrier P.J."/>
            <person name="Waters E."/>
            <person name="Wood A."/>
            <person name="Yang L."/>
            <person name="Cove D."/>
            <person name="Cuming A."/>
            <person name="Hasebe M."/>
            <person name="Lucas S."/>
            <person name="Mishler D.B."/>
            <person name="Reski R."/>
            <person name="Grigoriev I."/>
            <person name="Quatrano R.S."/>
            <person name="Boore J.L."/>
        </authorList>
    </citation>
    <scope>NUCLEOTIDE SEQUENCE [LARGE SCALE GENOMIC DNA]</scope>
    <source>
        <strain evidence="2 3">cv. Gransden 2004</strain>
    </source>
</reference>
<evidence type="ECO:0000313" key="2">
    <source>
        <dbReference type="EnsemblPlants" id="PAC:32899973.CDS.1"/>
    </source>
</evidence>
<dbReference type="EnsemblPlants" id="Pp3c10_7106V3.1">
    <property type="protein sequence ID" value="PAC:32899973.CDS.1"/>
    <property type="gene ID" value="Pp3c10_7106"/>
</dbReference>
<dbReference type="Gramene" id="Pp3c10_7106V3.1">
    <property type="protein sequence ID" value="PAC:32899973.CDS.1"/>
    <property type="gene ID" value="Pp3c10_7106"/>
</dbReference>
<dbReference type="EMBL" id="ABEU02000010">
    <property type="protein sequence ID" value="PNR46416.1"/>
    <property type="molecule type" value="Genomic_DNA"/>
</dbReference>
<dbReference type="Proteomes" id="UP000006727">
    <property type="component" value="Chromosome 10"/>
</dbReference>
<accession>A0A2K1JY14</accession>
<keyword evidence="3" id="KW-1185">Reference proteome</keyword>
<name>A0A2K1JY14_PHYPA</name>
<proteinExistence type="predicted"/>
<evidence type="ECO:0000313" key="3">
    <source>
        <dbReference type="Proteomes" id="UP000006727"/>
    </source>
</evidence>
<evidence type="ECO:0000313" key="1">
    <source>
        <dbReference type="EMBL" id="PNR46416.1"/>
    </source>
</evidence>
<sequence>MKADVRSESGLEGRGHGECEAVVSSVSCIFRVFSRYSHFMTLPTHNVYNDIYIYIYIYILNIFHSVV</sequence>
<reference evidence="1 3" key="2">
    <citation type="journal article" date="2018" name="Plant J.">
        <title>The Physcomitrella patens chromosome-scale assembly reveals moss genome structure and evolution.</title>
        <authorList>
            <person name="Lang D."/>
            <person name="Ullrich K.K."/>
            <person name="Murat F."/>
            <person name="Fuchs J."/>
            <person name="Jenkins J."/>
            <person name="Haas F.B."/>
            <person name="Piednoel M."/>
            <person name="Gundlach H."/>
            <person name="Van Bel M."/>
            <person name="Meyberg R."/>
            <person name="Vives C."/>
            <person name="Morata J."/>
            <person name="Symeonidi A."/>
            <person name="Hiss M."/>
            <person name="Muchero W."/>
            <person name="Kamisugi Y."/>
            <person name="Saleh O."/>
            <person name="Blanc G."/>
            <person name="Decker E.L."/>
            <person name="van Gessel N."/>
            <person name="Grimwood J."/>
            <person name="Hayes R.D."/>
            <person name="Graham S.W."/>
            <person name="Gunter L.E."/>
            <person name="McDaniel S.F."/>
            <person name="Hoernstein S.N.W."/>
            <person name="Larsson A."/>
            <person name="Li F.W."/>
            <person name="Perroud P.F."/>
            <person name="Phillips J."/>
            <person name="Ranjan P."/>
            <person name="Rokshar D.S."/>
            <person name="Rothfels C.J."/>
            <person name="Schneider L."/>
            <person name="Shu S."/>
            <person name="Stevenson D.W."/>
            <person name="Thummler F."/>
            <person name="Tillich M."/>
            <person name="Villarreal Aguilar J.C."/>
            <person name="Widiez T."/>
            <person name="Wong G.K."/>
            <person name="Wymore A."/>
            <person name="Zhang Y."/>
            <person name="Zimmer A.D."/>
            <person name="Quatrano R.S."/>
            <person name="Mayer K.F.X."/>
            <person name="Goodstein D."/>
            <person name="Casacuberta J.M."/>
            <person name="Vandepoele K."/>
            <person name="Reski R."/>
            <person name="Cuming A.C."/>
            <person name="Tuskan G.A."/>
            <person name="Maumus F."/>
            <person name="Salse J."/>
            <person name="Schmutz J."/>
            <person name="Rensing S.A."/>
        </authorList>
    </citation>
    <scope>NUCLEOTIDE SEQUENCE [LARGE SCALE GENOMIC DNA]</scope>
    <source>
        <strain evidence="2 3">cv. Gransden 2004</strain>
    </source>
</reference>